<proteinExistence type="predicted"/>
<dbReference type="AlphaFoldDB" id="A0A9P0HT33"/>
<keyword evidence="3" id="KW-1185">Reference proteome</keyword>
<evidence type="ECO:0000313" key="3">
    <source>
        <dbReference type="Proteomes" id="UP001152798"/>
    </source>
</evidence>
<dbReference type="EMBL" id="OV725083">
    <property type="protein sequence ID" value="CAH1407511.1"/>
    <property type="molecule type" value="Genomic_DNA"/>
</dbReference>
<gene>
    <name evidence="2" type="ORF">NEZAVI_LOCUS15210</name>
</gene>
<protein>
    <submittedName>
        <fullName evidence="2">Uncharacterized protein</fullName>
    </submittedName>
</protein>
<evidence type="ECO:0000313" key="2">
    <source>
        <dbReference type="EMBL" id="CAH1407511.1"/>
    </source>
</evidence>
<feature type="region of interest" description="Disordered" evidence="1">
    <location>
        <begin position="208"/>
        <end position="229"/>
    </location>
</feature>
<dbReference type="OrthoDB" id="6627027at2759"/>
<dbReference type="Proteomes" id="UP001152798">
    <property type="component" value="Chromosome 7"/>
</dbReference>
<reference evidence="2" key="1">
    <citation type="submission" date="2022-01" db="EMBL/GenBank/DDBJ databases">
        <authorList>
            <person name="King R."/>
        </authorList>
    </citation>
    <scope>NUCLEOTIDE SEQUENCE</scope>
</reference>
<sequence>MPRQNGGEGAASLPTASYIRLLGGLPRHSLICPSRIIPSIIMKAFLVCLVATVAVVSGEPPVSGGYSYSRPGGHGGGGHGGSFGGGSFGGGTLVPVAPGPNTNEGQYVDGQILEEVRKIILKDEAASSSLHGGGGGGGYAPSSSYGVPSSSYGVPSSSYGVPSTQYISRVVGVDLEGVKQALQVAQYEQNSGGGGGGYSYSAPSYTSYSVPSSGYGAPSRPSGSYGVPY</sequence>
<accession>A0A9P0HT33</accession>
<name>A0A9P0HT33_NEZVI</name>
<evidence type="ECO:0000256" key="1">
    <source>
        <dbReference type="SAM" id="MobiDB-lite"/>
    </source>
</evidence>
<organism evidence="2 3">
    <name type="scientific">Nezara viridula</name>
    <name type="common">Southern green stink bug</name>
    <name type="synonym">Cimex viridulus</name>
    <dbReference type="NCBI Taxonomy" id="85310"/>
    <lineage>
        <taxon>Eukaryota</taxon>
        <taxon>Metazoa</taxon>
        <taxon>Ecdysozoa</taxon>
        <taxon>Arthropoda</taxon>
        <taxon>Hexapoda</taxon>
        <taxon>Insecta</taxon>
        <taxon>Pterygota</taxon>
        <taxon>Neoptera</taxon>
        <taxon>Paraneoptera</taxon>
        <taxon>Hemiptera</taxon>
        <taxon>Heteroptera</taxon>
        <taxon>Panheteroptera</taxon>
        <taxon>Pentatomomorpha</taxon>
        <taxon>Pentatomoidea</taxon>
        <taxon>Pentatomidae</taxon>
        <taxon>Pentatominae</taxon>
        <taxon>Nezara</taxon>
    </lineage>
</organism>